<gene>
    <name evidence="2" type="ORF">THS5294_02752</name>
</gene>
<dbReference type="Pfam" id="PF04230">
    <property type="entry name" value="PS_pyruv_trans"/>
    <property type="match status" value="1"/>
</dbReference>
<dbReference type="Proteomes" id="UP000051298">
    <property type="component" value="Unassembled WGS sequence"/>
</dbReference>
<proteinExistence type="predicted"/>
<organism evidence="2 3">
    <name type="scientific">Thalassobacter stenotrophicus</name>
    <dbReference type="NCBI Taxonomy" id="266809"/>
    <lineage>
        <taxon>Bacteria</taxon>
        <taxon>Pseudomonadati</taxon>
        <taxon>Pseudomonadota</taxon>
        <taxon>Alphaproteobacteria</taxon>
        <taxon>Rhodobacterales</taxon>
        <taxon>Roseobacteraceae</taxon>
        <taxon>Thalassobacter</taxon>
    </lineage>
</organism>
<name>A0A0P1F1W8_9RHOB</name>
<protein>
    <recommendedName>
        <fullName evidence="1">Polysaccharide pyruvyl transferase domain-containing protein</fullName>
    </recommendedName>
</protein>
<dbReference type="EMBL" id="CYRX01000032">
    <property type="protein sequence ID" value="CUH61444.1"/>
    <property type="molecule type" value="Genomic_DNA"/>
</dbReference>
<feature type="domain" description="Polysaccharide pyruvyl transferase" evidence="1">
    <location>
        <begin position="34"/>
        <end position="311"/>
    </location>
</feature>
<dbReference type="InterPro" id="IPR007345">
    <property type="entry name" value="Polysacch_pyruvyl_Trfase"/>
</dbReference>
<dbReference type="RefSeq" id="WP_048599745.1">
    <property type="nucleotide sequence ID" value="NZ_CYRX01000032.1"/>
</dbReference>
<reference evidence="2 3" key="1">
    <citation type="submission" date="2015-09" db="EMBL/GenBank/DDBJ databases">
        <authorList>
            <consortium name="Swine Surveillance"/>
        </authorList>
    </citation>
    <scope>NUCLEOTIDE SEQUENCE [LARGE SCALE GENOMIC DNA]</scope>
    <source>
        <strain evidence="2 3">CECT 5294</strain>
    </source>
</reference>
<evidence type="ECO:0000259" key="1">
    <source>
        <dbReference type="Pfam" id="PF04230"/>
    </source>
</evidence>
<dbReference type="AlphaFoldDB" id="A0A0P1F1W8"/>
<sequence length="386" mass="42287">MVSELRLLHIASFSGNIGDNANHIGFRDWLQNLSLRPIAWTELEIRQFFWRERAWDADLVDYINGFDGLVIGGGNYFELWVENSPTGTSIGIAPDLWAKINVPVYFNALGVDPGQGVPDACRTRFTGFLDTLLANDKVLVSVRNDGAKRNLSDHIGTPYANAVLHAPDNGFFADFQPAKGIPLFSDPNVSRIVTINLASDMAEIRFAGLDDGVEGFAKEIANAIGTLSERDPATGFLFAPHIFRDLDVVNRVIDRLPDRMRRTRVAQAPYGTGDAAARLVFGHYAASDVCVGTRFHANVVPIGNRRQTLGLVCYPQISALYDEVGQPDRCIDVSEPGFSTILADRISDALDEPDSAFLGTPQQALDTAQALRDGITPRVVTWIEGL</sequence>
<evidence type="ECO:0000313" key="2">
    <source>
        <dbReference type="EMBL" id="CUH61444.1"/>
    </source>
</evidence>
<evidence type="ECO:0000313" key="3">
    <source>
        <dbReference type="Proteomes" id="UP000051298"/>
    </source>
</evidence>
<accession>A0A0P1F1W8</accession>